<dbReference type="InterPro" id="IPR011009">
    <property type="entry name" value="Kinase-like_dom_sf"/>
</dbReference>
<reference evidence="4" key="1">
    <citation type="journal article" date="2018" name="Nat. Microbiol.">
        <title>Leveraging single-cell genomics to expand the fungal tree of life.</title>
        <authorList>
            <person name="Ahrendt S.R."/>
            <person name="Quandt C.A."/>
            <person name="Ciobanu D."/>
            <person name="Clum A."/>
            <person name="Salamov A."/>
            <person name="Andreopoulos B."/>
            <person name="Cheng J.F."/>
            <person name="Woyke T."/>
            <person name="Pelin A."/>
            <person name="Henrissat B."/>
            <person name="Reynolds N.K."/>
            <person name="Benny G.L."/>
            <person name="Smith M.E."/>
            <person name="James T.Y."/>
            <person name="Grigoriev I.V."/>
        </authorList>
    </citation>
    <scope>NUCLEOTIDE SEQUENCE [LARGE SCALE GENOMIC DNA]</scope>
    <source>
        <strain evidence="4">Benny S71-1</strain>
    </source>
</reference>
<dbReference type="Proteomes" id="UP000278143">
    <property type="component" value="Unassembled WGS sequence"/>
</dbReference>
<protein>
    <submittedName>
        <fullName evidence="3">Kinase-like domain-containing protein</fullName>
    </submittedName>
</protein>
<keyword evidence="1" id="KW-0732">Signal</keyword>
<dbReference type="PROSITE" id="PS51257">
    <property type="entry name" value="PROKAR_LIPOPROTEIN"/>
    <property type="match status" value="1"/>
</dbReference>
<dbReference type="Pfam" id="PF00069">
    <property type="entry name" value="Pkinase"/>
    <property type="match status" value="1"/>
</dbReference>
<keyword evidence="4" id="KW-1185">Reference proteome</keyword>
<dbReference type="GO" id="GO:0005524">
    <property type="term" value="F:ATP binding"/>
    <property type="evidence" value="ECO:0007669"/>
    <property type="project" value="InterPro"/>
</dbReference>
<accession>A0A4V1J262</accession>
<feature type="signal peptide" evidence="1">
    <location>
        <begin position="1"/>
        <end position="27"/>
    </location>
</feature>
<dbReference type="GO" id="GO:0004674">
    <property type="term" value="F:protein serine/threonine kinase activity"/>
    <property type="evidence" value="ECO:0007669"/>
    <property type="project" value="TreeGrafter"/>
</dbReference>
<dbReference type="InterPro" id="IPR000719">
    <property type="entry name" value="Prot_kinase_dom"/>
</dbReference>
<sequence>MMNYRLAYHYLCIAFLAVAACLCLVDGAPQTSSGAHRVSLQARNTLYTKAMFAAAVSRVAGLRITGHPKTDNAALYLAHGIFQGRAVFVKCTTHTGFYEQEAKLLKYLDTITPQSIGMNKEDRELIVRAYDTTKILPGLPCFMLSSFEGALDLIDFTKSKSADERVALMYHLIPQIMRGLIYLHLAKIAHRDVKPEKIADGSTVAPDVIVGMVAGRPRVMIIDLDHAIHFTNEVGAVTKGTRAFMSPQHYPPVGQPNMQPQIHYPKSDSWALGILLYVVLYQAYPYAYYDTGERWKLLSEGKITTQMQSVLDTKQHAYDDAGFAIDELTLENHTKHAALYELMEQLLEIDEEQRHTLQYLYANWQTNHS</sequence>
<evidence type="ECO:0000259" key="2">
    <source>
        <dbReference type="PROSITE" id="PS50011"/>
    </source>
</evidence>
<dbReference type="Gene3D" id="1.10.510.10">
    <property type="entry name" value="Transferase(Phosphotransferase) domain 1"/>
    <property type="match status" value="1"/>
</dbReference>
<feature type="chain" id="PRO_5020833369" evidence="1">
    <location>
        <begin position="28"/>
        <end position="369"/>
    </location>
</feature>
<dbReference type="GO" id="GO:0005737">
    <property type="term" value="C:cytoplasm"/>
    <property type="evidence" value="ECO:0007669"/>
    <property type="project" value="TreeGrafter"/>
</dbReference>
<dbReference type="EMBL" id="KZ989204">
    <property type="protein sequence ID" value="RKP27449.1"/>
    <property type="molecule type" value="Genomic_DNA"/>
</dbReference>
<proteinExistence type="predicted"/>
<keyword evidence="3" id="KW-0808">Transferase</keyword>
<feature type="domain" description="Protein kinase" evidence="2">
    <location>
        <begin position="25"/>
        <end position="369"/>
    </location>
</feature>
<dbReference type="PANTHER" id="PTHR44167">
    <property type="entry name" value="OVARIAN-SPECIFIC SERINE/THREONINE-PROTEIN KINASE LOK-RELATED"/>
    <property type="match status" value="1"/>
</dbReference>
<dbReference type="AlphaFoldDB" id="A0A4V1J262"/>
<organism evidence="3 4">
    <name type="scientific">Syncephalis pseudoplumigaleata</name>
    <dbReference type="NCBI Taxonomy" id="1712513"/>
    <lineage>
        <taxon>Eukaryota</taxon>
        <taxon>Fungi</taxon>
        <taxon>Fungi incertae sedis</taxon>
        <taxon>Zoopagomycota</taxon>
        <taxon>Zoopagomycotina</taxon>
        <taxon>Zoopagomycetes</taxon>
        <taxon>Zoopagales</taxon>
        <taxon>Piptocephalidaceae</taxon>
        <taxon>Syncephalis</taxon>
    </lineage>
</organism>
<dbReference type="GO" id="GO:0005634">
    <property type="term" value="C:nucleus"/>
    <property type="evidence" value="ECO:0007669"/>
    <property type="project" value="TreeGrafter"/>
</dbReference>
<dbReference type="GO" id="GO:0044773">
    <property type="term" value="P:mitotic DNA damage checkpoint signaling"/>
    <property type="evidence" value="ECO:0007669"/>
    <property type="project" value="TreeGrafter"/>
</dbReference>
<name>A0A4V1J262_9FUNG</name>
<dbReference type="PROSITE" id="PS50011">
    <property type="entry name" value="PROTEIN_KINASE_DOM"/>
    <property type="match status" value="1"/>
</dbReference>
<gene>
    <name evidence="3" type="ORF">SYNPS1DRAFT_26893</name>
</gene>
<evidence type="ECO:0000313" key="3">
    <source>
        <dbReference type="EMBL" id="RKP27449.1"/>
    </source>
</evidence>
<dbReference type="OrthoDB" id="10252171at2759"/>
<dbReference type="SUPFAM" id="SSF56112">
    <property type="entry name" value="Protein kinase-like (PK-like)"/>
    <property type="match status" value="1"/>
</dbReference>
<evidence type="ECO:0000256" key="1">
    <source>
        <dbReference type="SAM" id="SignalP"/>
    </source>
</evidence>
<dbReference type="PANTHER" id="PTHR44167:SF24">
    <property type="entry name" value="SERINE_THREONINE-PROTEIN KINASE CHK2"/>
    <property type="match status" value="1"/>
</dbReference>
<dbReference type="SMART" id="SM00220">
    <property type="entry name" value="S_TKc"/>
    <property type="match status" value="1"/>
</dbReference>
<keyword evidence="3" id="KW-0418">Kinase</keyword>
<evidence type="ECO:0000313" key="4">
    <source>
        <dbReference type="Proteomes" id="UP000278143"/>
    </source>
</evidence>